<name>A0ABC8R9R8_9AQUA</name>
<gene>
    <name evidence="1" type="ORF">ILEXP_LOCUS8577</name>
</gene>
<protein>
    <submittedName>
        <fullName evidence="1">Uncharacterized protein</fullName>
    </submittedName>
</protein>
<dbReference type="AlphaFoldDB" id="A0ABC8R9R8"/>
<dbReference type="EMBL" id="CAUOFW020001092">
    <property type="protein sequence ID" value="CAK9141056.1"/>
    <property type="molecule type" value="Genomic_DNA"/>
</dbReference>
<proteinExistence type="predicted"/>
<accession>A0ABC8R9R8</accession>
<comment type="caution">
    <text evidence="1">The sequence shown here is derived from an EMBL/GenBank/DDBJ whole genome shotgun (WGS) entry which is preliminary data.</text>
</comment>
<keyword evidence="2" id="KW-1185">Reference proteome</keyword>
<dbReference type="Proteomes" id="UP001642360">
    <property type="component" value="Unassembled WGS sequence"/>
</dbReference>
<evidence type="ECO:0000313" key="2">
    <source>
        <dbReference type="Proteomes" id="UP001642360"/>
    </source>
</evidence>
<evidence type="ECO:0000313" key="1">
    <source>
        <dbReference type="EMBL" id="CAK9141056.1"/>
    </source>
</evidence>
<reference evidence="1 2" key="1">
    <citation type="submission" date="2024-02" db="EMBL/GenBank/DDBJ databases">
        <authorList>
            <person name="Vignale AGUSTIN F."/>
            <person name="Sosa J E."/>
            <person name="Modenutti C."/>
        </authorList>
    </citation>
    <scope>NUCLEOTIDE SEQUENCE [LARGE SCALE GENOMIC DNA]</scope>
</reference>
<organism evidence="1 2">
    <name type="scientific">Ilex paraguariensis</name>
    <name type="common">yerba mate</name>
    <dbReference type="NCBI Taxonomy" id="185542"/>
    <lineage>
        <taxon>Eukaryota</taxon>
        <taxon>Viridiplantae</taxon>
        <taxon>Streptophyta</taxon>
        <taxon>Embryophyta</taxon>
        <taxon>Tracheophyta</taxon>
        <taxon>Spermatophyta</taxon>
        <taxon>Magnoliopsida</taxon>
        <taxon>eudicotyledons</taxon>
        <taxon>Gunneridae</taxon>
        <taxon>Pentapetalae</taxon>
        <taxon>asterids</taxon>
        <taxon>campanulids</taxon>
        <taxon>Aquifoliales</taxon>
        <taxon>Aquifoliaceae</taxon>
        <taxon>Ilex</taxon>
    </lineage>
</organism>
<sequence length="111" mass="12604">MIGNVESGALPHGTLPLTISSGEESSIYDEDIHMLQRNLYFDVEWTCVFPEDSMIDNVKSSTMPVGTLPLTISSRAKPWTYGGDTQILQSQQCSDMEKLILIFQMTWWLRM</sequence>